<evidence type="ECO:0000313" key="3">
    <source>
        <dbReference type="EMBL" id="HFK97814.1"/>
    </source>
</evidence>
<dbReference type="EMBL" id="DSTK01000034">
    <property type="protein sequence ID" value="HFK97814.1"/>
    <property type="molecule type" value="Genomic_DNA"/>
</dbReference>
<accession>A0A831ZSM5</accession>
<dbReference type="InterPro" id="IPR001296">
    <property type="entry name" value="Glyco_trans_1"/>
</dbReference>
<proteinExistence type="predicted"/>
<dbReference type="PANTHER" id="PTHR45947">
    <property type="entry name" value="SULFOQUINOVOSYL TRANSFERASE SQD2"/>
    <property type="match status" value="1"/>
</dbReference>
<evidence type="ECO:0000259" key="1">
    <source>
        <dbReference type="Pfam" id="PF00534"/>
    </source>
</evidence>
<feature type="domain" description="Glycosyl transferase family 1" evidence="1">
    <location>
        <begin position="187"/>
        <end position="358"/>
    </location>
</feature>
<dbReference type="Pfam" id="PF00534">
    <property type="entry name" value="Glycos_transf_1"/>
    <property type="match status" value="1"/>
</dbReference>
<dbReference type="Pfam" id="PF13579">
    <property type="entry name" value="Glyco_trans_4_4"/>
    <property type="match status" value="1"/>
</dbReference>
<dbReference type="InterPro" id="IPR028098">
    <property type="entry name" value="Glyco_trans_4-like_N"/>
</dbReference>
<name>A0A831ZSM5_9BACT</name>
<gene>
    <name evidence="3" type="ORF">ENS06_10910</name>
</gene>
<feature type="domain" description="Glycosyltransferase subfamily 4-like N-terminal" evidence="2">
    <location>
        <begin position="50"/>
        <end position="183"/>
    </location>
</feature>
<sequence length="386" mass="43024">MMARPRVLVYRDHLLPLSETFVVNQTLGLESFEAFLVGSKPGPPPRIALPKDRLRLINPGGRRGLLREVLFKFFGVIPKDIWEWCRSLKPVLVHAHFGHDGTLAMPLAQRLGVPLIVSYHGSDATVKDEYSWGSYVGHRLYRLRRKKLGRAARAFVAPSRFVKDMAVARQGIPEHKIVVIPHGIDVEHFRPGPDPEYGRILFVGRLVELKGLHHLIEAVSRIRPSFPEARLVVVGDGPDRAFYQSLAQRKLGRSCTFLGAQPHAVVREEMQKAYVFAMPSISMPNGEAESFGMVFLEAQACGVPVTAYAVGGIPEVVAHGQTGFLADEGNVAALSRYLKTFLENPDIRNAMGRAGRAWVETRFDRRRQNHALENLYRKICGKGGSA</sequence>
<keyword evidence="3" id="KW-0808">Transferase</keyword>
<evidence type="ECO:0000259" key="2">
    <source>
        <dbReference type="Pfam" id="PF13579"/>
    </source>
</evidence>
<reference evidence="3" key="1">
    <citation type="journal article" date="2020" name="mSystems">
        <title>Genome- and Community-Level Interaction Insights into Carbon Utilization and Element Cycling Functions of Hydrothermarchaeota in Hydrothermal Sediment.</title>
        <authorList>
            <person name="Zhou Z."/>
            <person name="Liu Y."/>
            <person name="Xu W."/>
            <person name="Pan J."/>
            <person name="Luo Z.H."/>
            <person name="Li M."/>
        </authorList>
    </citation>
    <scope>NUCLEOTIDE SEQUENCE [LARGE SCALE GENOMIC DNA]</scope>
    <source>
        <strain evidence="3">SpSt-456</strain>
    </source>
</reference>
<dbReference type="AlphaFoldDB" id="A0A831ZSM5"/>
<comment type="caution">
    <text evidence="3">The sequence shown here is derived from an EMBL/GenBank/DDBJ whole genome shotgun (WGS) entry which is preliminary data.</text>
</comment>
<dbReference type="InterPro" id="IPR050194">
    <property type="entry name" value="Glycosyltransferase_grp1"/>
</dbReference>
<dbReference type="GO" id="GO:0016757">
    <property type="term" value="F:glycosyltransferase activity"/>
    <property type="evidence" value="ECO:0007669"/>
    <property type="project" value="InterPro"/>
</dbReference>
<dbReference type="SUPFAM" id="SSF53756">
    <property type="entry name" value="UDP-Glycosyltransferase/glycogen phosphorylase"/>
    <property type="match status" value="1"/>
</dbReference>
<dbReference type="PANTHER" id="PTHR45947:SF14">
    <property type="entry name" value="SLL1723 PROTEIN"/>
    <property type="match status" value="1"/>
</dbReference>
<organism evidence="3">
    <name type="scientific">Desulfacinum infernum</name>
    <dbReference type="NCBI Taxonomy" id="35837"/>
    <lineage>
        <taxon>Bacteria</taxon>
        <taxon>Pseudomonadati</taxon>
        <taxon>Thermodesulfobacteriota</taxon>
        <taxon>Syntrophobacteria</taxon>
        <taxon>Syntrophobacterales</taxon>
        <taxon>Syntrophobacteraceae</taxon>
        <taxon>Desulfacinum</taxon>
    </lineage>
</organism>
<dbReference type="Gene3D" id="3.40.50.2000">
    <property type="entry name" value="Glycogen Phosphorylase B"/>
    <property type="match status" value="2"/>
</dbReference>
<protein>
    <submittedName>
        <fullName evidence="3">Glycosyltransferase</fullName>
    </submittedName>
</protein>